<organism evidence="4 5">
    <name type="scientific">Talaromyces amestolkiae</name>
    <dbReference type="NCBI Taxonomy" id="1196081"/>
    <lineage>
        <taxon>Eukaryota</taxon>
        <taxon>Fungi</taxon>
        <taxon>Dikarya</taxon>
        <taxon>Ascomycota</taxon>
        <taxon>Pezizomycotina</taxon>
        <taxon>Eurotiomycetes</taxon>
        <taxon>Eurotiomycetidae</taxon>
        <taxon>Eurotiales</taxon>
        <taxon>Trichocomaceae</taxon>
        <taxon>Talaromyces</taxon>
        <taxon>Talaromyces sect. Talaromyces</taxon>
    </lineage>
</organism>
<keyword evidence="1" id="KW-0285">Flavoprotein</keyword>
<dbReference type="GO" id="GO:0071949">
    <property type="term" value="F:FAD binding"/>
    <property type="evidence" value="ECO:0007669"/>
    <property type="project" value="InterPro"/>
</dbReference>
<dbReference type="GO" id="GO:0004458">
    <property type="term" value="F:D-lactate dehydrogenase (cytochrome) activity"/>
    <property type="evidence" value="ECO:0007669"/>
    <property type="project" value="TreeGrafter"/>
</dbReference>
<dbReference type="InterPro" id="IPR016170">
    <property type="entry name" value="Cytok_DH_C_sf"/>
</dbReference>
<accession>A0A364KVA2</accession>
<keyword evidence="2" id="KW-0274">FAD</keyword>
<dbReference type="InterPro" id="IPR016164">
    <property type="entry name" value="FAD-linked_Oxase-like_C"/>
</dbReference>
<dbReference type="GeneID" id="63792713"/>
<proteinExistence type="predicted"/>
<evidence type="ECO:0000256" key="2">
    <source>
        <dbReference type="ARBA" id="ARBA00022827"/>
    </source>
</evidence>
<comment type="caution">
    <text evidence="4">The sequence shown here is derived from an EMBL/GenBank/DDBJ whole genome shotgun (WGS) entry which is preliminary data.</text>
</comment>
<evidence type="ECO:0000313" key="5">
    <source>
        <dbReference type="Proteomes" id="UP000249363"/>
    </source>
</evidence>
<feature type="domain" description="FAD-binding PCMH-type" evidence="3">
    <location>
        <begin position="48"/>
        <end position="227"/>
    </location>
</feature>
<dbReference type="GO" id="GO:0005739">
    <property type="term" value="C:mitochondrion"/>
    <property type="evidence" value="ECO:0007669"/>
    <property type="project" value="TreeGrafter"/>
</dbReference>
<keyword evidence="5" id="KW-1185">Reference proteome</keyword>
<dbReference type="Gene3D" id="3.40.462.10">
    <property type="entry name" value="FAD-linked oxidases, C-terminal domain"/>
    <property type="match status" value="1"/>
</dbReference>
<dbReference type="GO" id="GO:0008720">
    <property type="term" value="F:D-lactate dehydrogenase (NAD+) activity"/>
    <property type="evidence" value="ECO:0007669"/>
    <property type="project" value="TreeGrafter"/>
</dbReference>
<dbReference type="InterPro" id="IPR016169">
    <property type="entry name" value="FAD-bd_PCMH_sub2"/>
</dbReference>
<dbReference type="PANTHER" id="PTHR11748">
    <property type="entry name" value="D-LACTATE DEHYDROGENASE"/>
    <property type="match status" value="1"/>
</dbReference>
<dbReference type="OrthoDB" id="5332616at2759"/>
<dbReference type="PANTHER" id="PTHR11748:SF114">
    <property type="entry name" value="ARYL-ALCOHOL OXIDASE VANILLYL-ALCOHOL OXIDASE (AFU_ORTHOLOGUE AFUA_3G09500)-RELATED"/>
    <property type="match status" value="1"/>
</dbReference>
<name>A0A364KVA2_TALAM</name>
<dbReference type="InterPro" id="IPR016167">
    <property type="entry name" value="FAD-bd_PCMH_sub1"/>
</dbReference>
<dbReference type="GO" id="GO:1903457">
    <property type="term" value="P:lactate catabolic process"/>
    <property type="evidence" value="ECO:0007669"/>
    <property type="project" value="TreeGrafter"/>
</dbReference>
<evidence type="ECO:0000259" key="3">
    <source>
        <dbReference type="PROSITE" id="PS51387"/>
    </source>
</evidence>
<evidence type="ECO:0000256" key="1">
    <source>
        <dbReference type="ARBA" id="ARBA00022630"/>
    </source>
</evidence>
<dbReference type="PROSITE" id="PS51387">
    <property type="entry name" value="FAD_PCMH"/>
    <property type="match status" value="1"/>
</dbReference>
<dbReference type="STRING" id="1196081.A0A364KVA2"/>
<dbReference type="AlphaFoldDB" id="A0A364KVA2"/>
<reference evidence="4 5" key="1">
    <citation type="journal article" date="2017" name="Biotechnol. Biofuels">
        <title>Differential beta-glucosidase expression as a function of carbon source availability in Talaromyces amestolkiae: a genomic and proteomic approach.</title>
        <authorList>
            <person name="de Eugenio L.I."/>
            <person name="Mendez-Liter J.A."/>
            <person name="Nieto-Dominguez M."/>
            <person name="Alonso L."/>
            <person name="Gil-Munoz J."/>
            <person name="Barriuso J."/>
            <person name="Prieto A."/>
            <person name="Martinez M.J."/>
        </authorList>
    </citation>
    <scope>NUCLEOTIDE SEQUENCE [LARGE SCALE GENOMIC DNA]</scope>
    <source>
        <strain evidence="4 5">CIB</strain>
    </source>
</reference>
<protein>
    <recommendedName>
        <fullName evidence="3">FAD-binding PCMH-type domain-containing protein</fullName>
    </recommendedName>
</protein>
<dbReference type="Gene3D" id="1.10.45.10">
    <property type="entry name" value="Vanillyl-alcohol Oxidase, Chain A, domain 4"/>
    <property type="match status" value="1"/>
</dbReference>
<dbReference type="SUPFAM" id="SSF55103">
    <property type="entry name" value="FAD-linked oxidases, C-terminal domain"/>
    <property type="match status" value="1"/>
</dbReference>
<dbReference type="Pfam" id="PF01565">
    <property type="entry name" value="FAD_binding_4"/>
    <property type="match status" value="1"/>
</dbReference>
<dbReference type="EMBL" id="MIKG01000005">
    <property type="protein sequence ID" value="RAO67485.1"/>
    <property type="molecule type" value="Genomic_DNA"/>
</dbReference>
<evidence type="ECO:0000313" key="4">
    <source>
        <dbReference type="EMBL" id="RAO67485.1"/>
    </source>
</evidence>
<dbReference type="InterPro" id="IPR016171">
    <property type="entry name" value="Vanillyl_alc_oxidase_C-sub2"/>
</dbReference>
<dbReference type="InterPro" id="IPR006094">
    <property type="entry name" value="Oxid_FAD_bind_N"/>
</dbReference>
<dbReference type="Proteomes" id="UP000249363">
    <property type="component" value="Unassembled WGS sequence"/>
</dbReference>
<dbReference type="InterPro" id="IPR016166">
    <property type="entry name" value="FAD-bd_PCMH"/>
</dbReference>
<dbReference type="RefSeq" id="XP_040732001.1">
    <property type="nucleotide sequence ID" value="XM_040875759.1"/>
</dbReference>
<dbReference type="InterPro" id="IPR036318">
    <property type="entry name" value="FAD-bd_PCMH-like_sf"/>
</dbReference>
<dbReference type="Gene3D" id="3.30.465.10">
    <property type="match status" value="1"/>
</dbReference>
<dbReference type="Gene3D" id="3.30.43.10">
    <property type="entry name" value="Uridine Diphospho-n-acetylenolpyruvylglucosamine Reductase, domain 2"/>
    <property type="match status" value="1"/>
</dbReference>
<gene>
    <name evidence="4" type="ORF">BHQ10_003497</name>
</gene>
<dbReference type="SUPFAM" id="SSF56176">
    <property type="entry name" value="FAD-binding/transporter-associated domain-like"/>
    <property type="match status" value="1"/>
</dbReference>
<sequence length="527" mass="58736">MDAQKLQEFFDGVAQVIGETNVSRQPSSGGLKDLSGSTAYGDPFASPTNHDPSGAVRPKSVEEVRKIVRLANQYAIALWTVSRGKTSVVQGTVVLDLHRMNTIVEINEEYCYAIVEPGVSFFDLYEEIQRRGLNLWPSVPAIGWGSVLGNTTDRGFGYTPLGDHAQAQCGMEVVLPNGELLRTGMGAMDGSQMFALYKGGFGPSVDGLFYQSNLGIVTKIGIQMIPAPEAYATVEVDVPQESDLVALVSILSDLMRRSVILNSSSIANIFRIALTSRVPSVHETLQKYMKPNSCVPYDVLEKIRVEQKWGFWRAYFSLYSQVEMLPGLLQTTRRAFNAIPGATMTWRELSGKPGEFITAAMIKSEEIPQSGIPTLAPLELLNSRQNPGGHIDYSPLFPPSGRELYKWYLKAKQRTIDAKFDFFADFHVFPRHVIGIELIIYTAEEAKRVDQLMRHVLHEAAEMGYTAYRTHLDYMDEVASHFNFNGWALRQFITKLKDFLDPIGVLSPGKSGIWPSREPILNSKPRI</sequence>